<reference evidence="2 3" key="2">
    <citation type="journal article" date="2017" name="Nature">
        <title>The Apostasia genome and the evolution of orchids.</title>
        <authorList>
            <person name="Zhang G.Q."/>
            <person name="Liu K.W."/>
            <person name="Li Z."/>
            <person name="Lohaus R."/>
            <person name="Hsiao Y.Y."/>
            <person name="Niu S.C."/>
            <person name="Wang J.Y."/>
            <person name="Lin Y.C."/>
            <person name="Xu Q."/>
            <person name="Chen L.J."/>
            <person name="Yoshida K."/>
            <person name="Fujiwara S."/>
            <person name="Wang Z.W."/>
            <person name="Zhang Y.Q."/>
            <person name="Mitsuda N."/>
            <person name="Wang M."/>
            <person name="Liu G.H."/>
            <person name="Pecoraro L."/>
            <person name="Huang H.X."/>
            <person name="Xiao X.J."/>
            <person name="Lin M."/>
            <person name="Wu X.Y."/>
            <person name="Wu W.L."/>
            <person name="Chen Y.Y."/>
            <person name="Chang S.B."/>
            <person name="Sakamoto S."/>
            <person name="Ohme-Takagi M."/>
            <person name="Yagi M."/>
            <person name="Zeng S.J."/>
            <person name="Shen C.Y."/>
            <person name="Yeh C.M."/>
            <person name="Luo Y.B."/>
            <person name="Tsai W.C."/>
            <person name="Van de Peer Y."/>
            <person name="Liu Z.J."/>
        </authorList>
    </citation>
    <scope>NUCLEOTIDE SEQUENCE [LARGE SCALE GENOMIC DNA]</scope>
    <source>
        <tissue evidence="2">The whole plant</tissue>
    </source>
</reference>
<name>A0A2I0WE48_9ASPA</name>
<evidence type="ECO:0000313" key="2">
    <source>
        <dbReference type="EMBL" id="PKU73936.1"/>
    </source>
</evidence>
<gene>
    <name evidence="2" type="ORF">MA16_Dca021435</name>
</gene>
<sequence>MKKASTITDVLPILQNRLKLLEDNSANEVSVMSTLAESVLEEGEIDKEDGAGNKGIVAPSNSDNKAEEDPQNLGILFLDKTCSRTKKLKLLKELKHLGSLNNSSRKKSEVFGEQNLMEGEFDQGDIMEGPTDKSCKQLISKIGDDNKACNSKENYEEGTIVRSAWTIKPILNCLVCIQGDALANLLRFVLIGQDDIHIGLDDIVGNLQLMSSFEALLFKSPCHKRKSNLALGHLIAYILETKYQIQYPVPPNLPTLFSSNNSFSTLQSTRLHPGDEEPRRAEEEEAPAPTPVLDPVPLHLHSPFDQLIERFDRWETRFDDYVAAQEQQYSEDIARYEQHRKEDLAHFDIYITHQQQQHDQDIAWFNAQFTILASYFQQPPPPPPSHDQGPSFF</sequence>
<accession>A0A2I0WE48</accession>
<dbReference type="EMBL" id="KZ502713">
    <property type="protein sequence ID" value="PKU73936.1"/>
    <property type="molecule type" value="Genomic_DNA"/>
</dbReference>
<dbReference type="AlphaFoldDB" id="A0A2I0WE48"/>
<feature type="compositionally biased region" description="Basic and acidic residues" evidence="1">
    <location>
        <begin position="272"/>
        <end position="282"/>
    </location>
</feature>
<feature type="region of interest" description="Disordered" evidence="1">
    <location>
        <begin position="266"/>
        <end position="295"/>
    </location>
</feature>
<evidence type="ECO:0000256" key="1">
    <source>
        <dbReference type="SAM" id="MobiDB-lite"/>
    </source>
</evidence>
<dbReference type="Proteomes" id="UP000233837">
    <property type="component" value="Unassembled WGS sequence"/>
</dbReference>
<organism evidence="2 3">
    <name type="scientific">Dendrobium catenatum</name>
    <dbReference type="NCBI Taxonomy" id="906689"/>
    <lineage>
        <taxon>Eukaryota</taxon>
        <taxon>Viridiplantae</taxon>
        <taxon>Streptophyta</taxon>
        <taxon>Embryophyta</taxon>
        <taxon>Tracheophyta</taxon>
        <taxon>Spermatophyta</taxon>
        <taxon>Magnoliopsida</taxon>
        <taxon>Liliopsida</taxon>
        <taxon>Asparagales</taxon>
        <taxon>Orchidaceae</taxon>
        <taxon>Epidendroideae</taxon>
        <taxon>Malaxideae</taxon>
        <taxon>Dendrobiinae</taxon>
        <taxon>Dendrobium</taxon>
    </lineage>
</organism>
<keyword evidence="3" id="KW-1185">Reference proteome</keyword>
<proteinExistence type="predicted"/>
<evidence type="ECO:0000313" key="3">
    <source>
        <dbReference type="Proteomes" id="UP000233837"/>
    </source>
</evidence>
<feature type="region of interest" description="Disordered" evidence="1">
    <location>
        <begin position="42"/>
        <end position="68"/>
    </location>
</feature>
<protein>
    <submittedName>
        <fullName evidence="2">Uncharacterized protein</fullName>
    </submittedName>
</protein>
<reference evidence="2 3" key="1">
    <citation type="journal article" date="2016" name="Sci. Rep.">
        <title>The Dendrobium catenatum Lindl. genome sequence provides insights into polysaccharide synthase, floral development and adaptive evolution.</title>
        <authorList>
            <person name="Zhang G.Q."/>
            <person name="Xu Q."/>
            <person name="Bian C."/>
            <person name="Tsai W.C."/>
            <person name="Yeh C.M."/>
            <person name="Liu K.W."/>
            <person name="Yoshida K."/>
            <person name="Zhang L.S."/>
            <person name="Chang S.B."/>
            <person name="Chen F."/>
            <person name="Shi Y."/>
            <person name="Su Y.Y."/>
            <person name="Zhang Y.Q."/>
            <person name="Chen L.J."/>
            <person name="Yin Y."/>
            <person name="Lin M."/>
            <person name="Huang H."/>
            <person name="Deng H."/>
            <person name="Wang Z.W."/>
            <person name="Zhu S.L."/>
            <person name="Zhao X."/>
            <person name="Deng C."/>
            <person name="Niu S.C."/>
            <person name="Huang J."/>
            <person name="Wang M."/>
            <person name="Liu G.H."/>
            <person name="Yang H.J."/>
            <person name="Xiao X.J."/>
            <person name="Hsiao Y.Y."/>
            <person name="Wu W.L."/>
            <person name="Chen Y.Y."/>
            <person name="Mitsuda N."/>
            <person name="Ohme-Takagi M."/>
            <person name="Luo Y.B."/>
            <person name="Van de Peer Y."/>
            <person name="Liu Z.J."/>
        </authorList>
    </citation>
    <scope>NUCLEOTIDE SEQUENCE [LARGE SCALE GENOMIC DNA]</scope>
    <source>
        <tissue evidence="2">The whole plant</tissue>
    </source>
</reference>